<dbReference type="GO" id="GO:0005737">
    <property type="term" value="C:cytoplasm"/>
    <property type="evidence" value="ECO:0007669"/>
    <property type="project" value="TreeGrafter"/>
</dbReference>
<dbReference type="EMBL" id="MUBJ01000005">
    <property type="protein sequence ID" value="OTA17093.1"/>
    <property type="molecule type" value="Genomic_DNA"/>
</dbReference>
<dbReference type="PANTHER" id="PTHR11808:SF15">
    <property type="entry name" value="CYSTATHIONINE GAMMA-LYASE"/>
    <property type="match status" value="1"/>
</dbReference>
<organism evidence="6 7">
    <name type="scientific">Xenorhabdus vietnamensis</name>
    <dbReference type="NCBI Taxonomy" id="351656"/>
    <lineage>
        <taxon>Bacteria</taxon>
        <taxon>Pseudomonadati</taxon>
        <taxon>Pseudomonadota</taxon>
        <taxon>Gammaproteobacteria</taxon>
        <taxon>Enterobacterales</taxon>
        <taxon>Morganellaceae</taxon>
        <taxon>Xenorhabdus</taxon>
    </lineage>
</organism>
<dbReference type="GO" id="GO:0003962">
    <property type="term" value="F:cystathionine gamma-synthase activity"/>
    <property type="evidence" value="ECO:0007669"/>
    <property type="project" value="TreeGrafter"/>
</dbReference>
<dbReference type="FunFam" id="3.40.640.10:FF:000009">
    <property type="entry name" value="Cystathionine gamma-synthase homolog"/>
    <property type="match status" value="1"/>
</dbReference>
<dbReference type="InterPro" id="IPR015424">
    <property type="entry name" value="PyrdxlP-dep_Trfase"/>
</dbReference>
<evidence type="ECO:0000256" key="4">
    <source>
        <dbReference type="PIRSR" id="PIRSR001434-2"/>
    </source>
</evidence>
<dbReference type="GO" id="GO:0030170">
    <property type="term" value="F:pyridoxal phosphate binding"/>
    <property type="evidence" value="ECO:0007669"/>
    <property type="project" value="InterPro"/>
</dbReference>
<dbReference type="Gene3D" id="3.90.1150.10">
    <property type="entry name" value="Aspartate Aminotransferase, domain 1"/>
    <property type="match status" value="1"/>
</dbReference>
<evidence type="ECO:0000256" key="5">
    <source>
        <dbReference type="RuleBase" id="RU362118"/>
    </source>
</evidence>
<dbReference type="RefSeq" id="WP_086108563.1">
    <property type="nucleotide sequence ID" value="NZ_CAWNGD010000095.1"/>
</dbReference>
<dbReference type="OrthoDB" id="9805807at2"/>
<evidence type="ECO:0000313" key="6">
    <source>
        <dbReference type="EMBL" id="OTA17093.1"/>
    </source>
</evidence>
<evidence type="ECO:0000256" key="1">
    <source>
        <dbReference type="ARBA" id="ARBA00001933"/>
    </source>
</evidence>
<evidence type="ECO:0000313" key="7">
    <source>
        <dbReference type="Proteomes" id="UP000194350"/>
    </source>
</evidence>
<dbReference type="PROSITE" id="PS00868">
    <property type="entry name" value="CYS_MET_METAB_PP"/>
    <property type="match status" value="1"/>
</dbReference>
<dbReference type="Gene3D" id="3.40.640.10">
    <property type="entry name" value="Type I PLP-dependent aspartate aminotransferase-like (Major domain)"/>
    <property type="match status" value="1"/>
</dbReference>
<feature type="modified residue" description="N6-(pyridoxal phosphate)lysine" evidence="4">
    <location>
        <position position="206"/>
    </location>
</feature>
<dbReference type="GO" id="GO:0004123">
    <property type="term" value="F:cystathionine gamma-lyase activity"/>
    <property type="evidence" value="ECO:0007669"/>
    <property type="project" value="TreeGrafter"/>
</dbReference>
<name>A0A1Y2SHM3_9GAMM</name>
<dbReference type="STRING" id="351656.Xvie_01348"/>
<accession>A0A1Y2SHM3</accession>
<comment type="similarity">
    <text evidence="2 5">Belongs to the trans-sulfuration enzymes family.</text>
</comment>
<dbReference type="PIRSF" id="PIRSF001434">
    <property type="entry name" value="CGS"/>
    <property type="match status" value="1"/>
</dbReference>
<gene>
    <name evidence="6" type="ORF">Xvie_01348</name>
</gene>
<evidence type="ECO:0000256" key="2">
    <source>
        <dbReference type="ARBA" id="ARBA00009077"/>
    </source>
</evidence>
<dbReference type="InterPro" id="IPR000277">
    <property type="entry name" value="Cys/Met-Metab_PyrdxlP-dep_enz"/>
</dbReference>
<dbReference type="CDD" id="cd00614">
    <property type="entry name" value="CGS_like"/>
    <property type="match status" value="1"/>
</dbReference>
<evidence type="ECO:0000256" key="3">
    <source>
        <dbReference type="ARBA" id="ARBA00022898"/>
    </source>
</evidence>
<dbReference type="InterPro" id="IPR015421">
    <property type="entry name" value="PyrdxlP-dep_Trfase_major"/>
</dbReference>
<proteinExistence type="inferred from homology"/>
<dbReference type="GO" id="GO:0019346">
    <property type="term" value="P:transsulfuration"/>
    <property type="evidence" value="ECO:0007669"/>
    <property type="project" value="InterPro"/>
</dbReference>
<dbReference type="InterPro" id="IPR054542">
    <property type="entry name" value="Cys_met_metab_PP"/>
</dbReference>
<sequence length="394" mass="42889">MTKFAKTGFNKIKFDTQSVHAGYVPDHTGAVMPAIYATSTYAQPAPGQHTGYEYSRSGNPTRDALERAIAELENGTRGYAFGSGLAASSTILELLDKDSHIIAVDDLYGGTYRLLEKVRSRTAGLRVTYVEAGDTVALEAAIQPDTKMIWVETPTNPLLKLADLAAIAHIAKRHNIISVADNTFASPYIQRPLDLGFDIVVHSATKYLNGHSDVVAGLAVVGNNAELAEQVAFLQNSIGGILDPFSSFLVLRGIRTLALRMERHIDNAEKIAHWLEQQPQVEKVYYPGLASHPQHDLAKRQMQGFGGMISIVLKGDDDYTRRVIKELQLFTLAESLGGVESLIGQPFTMTHASIPLEKRLSAGITPQLIRISVGIENADDLIADLSHAFENASL</sequence>
<keyword evidence="3 4" id="KW-0663">Pyridoxal phosphate</keyword>
<dbReference type="InterPro" id="IPR015422">
    <property type="entry name" value="PyrdxlP-dep_Trfase_small"/>
</dbReference>
<dbReference type="Proteomes" id="UP000194350">
    <property type="component" value="Unassembled WGS sequence"/>
</dbReference>
<dbReference type="FunFam" id="3.90.1150.10:FF:000008">
    <property type="entry name" value="Cystathionine gamma-synthase"/>
    <property type="match status" value="1"/>
</dbReference>
<dbReference type="PANTHER" id="PTHR11808">
    <property type="entry name" value="TRANS-SULFURATION ENZYME FAMILY MEMBER"/>
    <property type="match status" value="1"/>
</dbReference>
<keyword evidence="7" id="KW-1185">Reference proteome</keyword>
<dbReference type="GO" id="GO:0019343">
    <property type="term" value="P:cysteine biosynthetic process via cystathionine"/>
    <property type="evidence" value="ECO:0007669"/>
    <property type="project" value="TreeGrafter"/>
</dbReference>
<dbReference type="SUPFAM" id="SSF53383">
    <property type="entry name" value="PLP-dependent transferases"/>
    <property type="match status" value="1"/>
</dbReference>
<comment type="cofactor">
    <cofactor evidence="1 5">
        <name>pyridoxal 5'-phosphate</name>
        <dbReference type="ChEBI" id="CHEBI:597326"/>
    </cofactor>
</comment>
<comment type="caution">
    <text evidence="6">The sequence shown here is derived from an EMBL/GenBank/DDBJ whole genome shotgun (WGS) entry which is preliminary data.</text>
</comment>
<protein>
    <submittedName>
        <fullName evidence="6">Cystathionine gamma-synthase</fullName>
    </submittedName>
</protein>
<dbReference type="Pfam" id="PF01053">
    <property type="entry name" value="Cys_Met_Meta_PP"/>
    <property type="match status" value="1"/>
</dbReference>
<dbReference type="AlphaFoldDB" id="A0A1Y2SHM3"/>
<reference evidence="6 7" key="1">
    <citation type="submission" date="2016-10" db="EMBL/GenBank/DDBJ databases">
        <title>Systematic genetic and metabolomic analysis of Xenorhabdus and Photorhabdus spp., highlights the requirements for a dual symbiotic and pathogenic life style.</title>
        <authorList>
            <person name="Tobias N.J."/>
            <person name="Wolff H."/>
            <person name="Djahanschiri B."/>
            <person name="Pidot S.J."/>
            <person name="Stinear T.P."/>
            <person name="Ebersberger I."/>
            <person name="Bode H.B."/>
        </authorList>
    </citation>
    <scope>NUCLEOTIDE SEQUENCE [LARGE SCALE GENOMIC DNA]</scope>
    <source>
        <strain evidence="6 7">DSM 22392</strain>
    </source>
</reference>